<dbReference type="AlphaFoldDB" id="A0A284RBC7"/>
<sequence length="109" mass="12231">MTSMPASAPLPMSLDEIKKLANAEARDLHPVKVTTKNLEKKQAQLEEFLSLLPKAGQSWVSTVKGLPKLQDPVREVPTKKMRTMPTLVNATPADSQTLMDYFYYWEPTA</sequence>
<name>A0A284RBC7_ARMOS</name>
<accession>A0A284RBC7</accession>
<dbReference type="Proteomes" id="UP000219338">
    <property type="component" value="Unassembled WGS sequence"/>
</dbReference>
<evidence type="ECO:0000313" key="1">
    <source>
        <dbReference type="EMBL" id="SJL06052.1"/>
    </source>
</evidence>
<dbReference type="EMBL" id="FUEG01000006">
    <property type="protein sequence ID" value="SJL06052.1"/>
    <property type="molecule type" value="Genomic_DNA"/>
</dbReference>
<protein>
    <submittedName>
        <fullName evidence="1">Uncharacterized protein</fullName>
    </submittedName>
</protein>
<evidence type="ECO:0000313" key="2">
    <source>
        <dbReference type="Proteomes" id="UP000219338"/>
    </source>
</evidence>
<reference evidence="2" key="1">
    <citation type="journal article" date="2017" name="Nat. Ecol. Evol.">
        <title>Genome expansion and lineage-specific genetic innovations in the forest pathogenic fungi Armillaria.</title>
        <authorList>
            <person name="Sipos G."/>
            <person name="Prasanna A.N."/>
            <person name="Walter M.C."/>
            <person name="O'Connor E."/>
            <person name="Balint B."/>
            <person name="Krizsan K."/>
            <person name="Kiss B."/>
            <person name="Hess J."/>
            <person name="Varga T."/>
            <person name="Slot J."/>
            <person name="Riley R."/>
            <person name="Boka B."/>
            <person name="Rigling D."/>
            <person name="Barry K."/>
            <person name="Lee J."/>
            <person name="Mihaltcheva S."/>
            <person name="LaButti K."/>
            <person name="Lipzen A."/>
            <person name="Waldron R."/>
            <person name="Moloney N.M."/>
            <person name="Sperisen C."/>
            <person name="Kredics L."/>
            <person name="Vagvoelgyi C."/>
            <person name="Patrignani A."/>
            <person name="Fitzpatrick D."/>
            <person name="Nagy I."/>
            <person name="Doyle S."/>
            <person name="Anderson J.B."/>
            <person name="Grigoriev I.V."/>
            <person name="Gueldener U."/>
            <person name="Muensterkoetter M."/>
            <person name="Nagy L.G."/>
        </authorList>
    </citation>
    <scope>NUCLEOTIDE SEQUENCE [LARGE SCALE GENOMIC DNA]</scope>
    <source>
        <strain evidence="2">C18/9</strain>
    </source>
</reference>
<gene>
    <name evidence="1" type="ORF">ARMOST_09388</name>
</gene>
<organism evidence="1 2">
    <name type="scientific">Armillaria ostoyae</name>
    <name type="common">Armillaria root rot fungus</name>
    <dbReference type="NCBI Taxonomy" id="47428"/>
    <lineage>
        <taxon>Eukaryota</taxon>
        <taxon>Fungi</taxon>
        <taxon>Dikarya</taxon>
        <taxon>Basidiomycota</taxon>
        <taxon>Agaricomycotina</taxon>
        <taxon>Agaricomycetes</taxon>
        <taxon>Agaricomycetidae</taxon>
        <taxon>Agaricales</taxon>
        <taxon>Marasmiineae</taxon>
        <taxon>Physalacriaceae</taxon>
        <taxon>Armillaria</taxon>
    </lineage>
</organism>
<keyword evidence="2" id="KW-1185">Reference proteome</keyword>
<proteinExistence type="predicted"/>